<dbReference type="RefSeq" id="WP_048694484.1">
    <property type="nucleotide sequence ID" value="NZ_KQ130500.1"/>
</dbReference>
<dbReference type="InterPro" id="IPR024607">
    <property type="entry name" value="Sulfatase_CS"/>
</dbReference>
<evidence type="ECO:0000256" key="4">
    <source>
        <dbReference type="ARBA" id="ARBA00022837"/>
    </source>
</evidence>
<dbReference type="STRING" id="1513271.XM47_15190"/>
<organism evidence="6 7">
    <name type="scientific">Catenovulum maritimum</name>
    <dbReference type="NCBI Taxonomy" id="1513271"/>
    <lineage>
        <taxon>Bacteria</taxon>
        <taxon>Pseudomonadati</taxon>
        <taxon>Pseudomonadota</taxon>
        <taxon>Gammaproteobacteria</taxon>
        <taxon>Alteromonadales</taxon>
        <taxon>Alteromonadaceae</taxon>
        <taxon>Catenovulum</taxon>
    </lineage>
</organism>
<dbReference type="Pfam" id="PF00884">
    <property type="entry name" value="Sulfatase"/>
    <property type="match status" value="1"/>
</dbReference>
<dbReference type="AlphaFoldDB" id="A0A0J8GSK2"/>
<evidence type="ECO:0000256" key="3">
    <source>
        <dbReference type="ARBA" id="ARBA00022801"/>
    </source>
</evidence>
<accession>A0A0J8GSK2</accession>
<dbReference type="Gene3D" id="3.40.720.10">
    <property type="entry name" value="Alkaline Phosphatase, subunit A"/>
    <property type="match status" value="1"/>
</dbReference>
<proteinExistence type="inferred from homology"/>
<keyword evidence="2" id="KW-0479">Metal-binding</keyword>
<dbReference type="InterPro" id="IPR000917">
    <property type="entry name" value="Sulfatase_N"/>
</dbReference>
<dbReference type="PANTHER" id="PTHR42693">
    <property type="entry name" value="ARYLSULFATASE FAMILY MEMBER"/>
    <property type="match status" value="1"/>
</dbReference>
<reference evidence="6 7" key="1">
    <citation type="submission" date="2015-04" db="EMBL/GenBank/DDBJ databases">
        <title>Draft Genome Sequence of the Novel Agar-Digesting Marine Bacterium Q1.</title>
        <authorList>
            <person name="Li Y."/>
            <person name="Li D."/>
            <person name="Chen G."/>
            <person name="Du Z."/>
        </authorList>
    </citation>
    <scope>NUCLEOTIDE SEQUENCE [LARGE SCALE GENOMIC DNA]</scope>
    <source>
        <strain evidence="6 7">Q1</strain>
    </source>
</reference>
<evidence type="ECO:0000313" key="7">
    <source>
        <dbReference type="Proteomes" id="UP000037600"/>
    </source>
</evidence>
<evidence type="ECO:0000256" key="2">
    <source>
        <dbReference type="ARBA" id="ARBA00022723"/>
    </source>
</evidence>
<keyword evidence="4" id="KW-0106">Calcium</keyword>
<keyword evidence="7" id="KW-1185">Reference proteome</keyword>
<dbReference type="Proteomes" id="UP000037600">
    <property type="component" value="Unassembled WGS sequence"/>
</dbReference>
<protein>
    <submittedName>
        <fullName evidence="6">Sulfatase</fullName>
    </submittedName>
</protein>
<comment type="caution">
    <text evidence="6">The sequence shown here is derived from an EMBL/GenBank/DDBJ whole genome shotgun (WGS) entry which is preliminary data.</text>
</comment>
<dbReference type="PANTHER" id="PTHR42693:SF53">
    <property type="entry name" value="ENDO-4-O-SULFATASE"/>
    <property type="match status" value="1"/>
</dbReference>
<dbReference type="PROSITE" id="PS00149">
    <property type="entry name" value="SULFATASE_2"/>
    <property type="match status" value="1"/>
</dbReference>
<dbReference type="GO" id="GO:0046872">
    <property type="term" value="F:metal ion binding"/>
    <property type="evidence" value="ECO:0007669"/>
    <property type="project" value="UniProtKB-KW"/>
</dbReference>
<feature type="non-terminal residue" evidence="6">
    <location>
        <position position="191"/>
    </location>
</feature>
<dbReference type="EMBL" id="LAZL01000028">
    <property type="protein sequence ID" value="KMT64274.1"/>
    <property type="molecule type" value="Genomic_DNA"/>
</dbReference>
<evidence type="ECO:0000313" key="6">
    <source>
        <dbReference type="EMBL" id="KMT64274.1"/>
    </source>
</evidence>
<dbReference type="InterPro" id="IPR017850">
    <property type="entry name" value="Alkaline_phosphatase_core_sf"/>
</dbReference>
<comment type="similarity">
    <text evidence="1">Belongs to the sulfatase family.</text>
</comment>
<dbReference type="InterPro" id="IPR050738">
    <property type="entry name" value="Sulfatase"/>
</dbReference>
<name>A0A0J8GSK2_9ALTE</name>
<dbReference type="OrthoDB" id="9803751at2"/>
<evidence type="ECO:0000259" key="5">
    <source>
        <dbReference type="Pfam" id="PF00884"/>
    </source>
</evidence>
<evidence type="ECO:0000256" key="1">
    <source>
        <dbReference type="ARBA" id="ARBA00008779"/>
    </source>
</evidence>
<sequence length="191" mass="21508">MKKFIHLSAYWAIVLWASVIGLAQAKQKPNIVVILADDLGYRDVGYTGAQDIKTPNIDKLAYGGVRFNNGYVTHSYCGPSRAGLLTGRYQARFGMENNVSYSPDDKYMGLPLSEKTFAKRLQEVGYKTAIIGKWHLGGAPHFQPNKRGFDYFYGFLDGGHQYMPGEVHLGADGYWLPIMRNHDVAEFDEYL</sequence>
<dbReference type="GO" id="GO:0004065">
    <property type="term" value="F:arylsulfatase activity"/>
    <property type="evidence" value="ECO:0007669"/>
    <property type="project" value="TreeGrafter"/>
</dbReference>
<gene>
    <name evidence="6" type="ORF">XM47_15190</name>
</gene>
<dbReference type="SUPFAM" id="SSF53649">
    <property type="entry name" value="Alkaline phosphatase-like"/>
    <property type="match status" value="1"/>
</dbReference>
<feature type="domain" description="Sulfatase N-terminal" evidence="5">
    <location>
        <begin position="29"/>
        <end position="157"/>
    </location>
</feature>
<keyword evidence="3" id="KW-0378">Hydrolase</keyword>